<comment type="caution">
    <text evidence="1">The sequence shown here is derived from an EMBL/GenBank/DDBJ whole genome shotgun (WGS) entry which is preliminary data.</text>
</comment>
<dbReference type="Proteomes" id="UP000604117">
    <property type="component" value="Unassembled WGS sequence"/>
</dbReference>
<keyword evidence="2" id="KW-1185">Reference proteome</keyword>
<protein>
    <submittedName>
        <fullName evidence="1">Uncharacterized protein</fullName>
    </submittedName>
</protein>
<name>A0ABQ4CK95_9ACTN</name>
<proteinExistence type="predicted"/>
<evidence type="ECO:0000313" key="1">
    <source>
        <dbReference type="EMBL" id="GIF71697.1"/>
    </source>
</evidence>
<dbReference type="EMBL" id="BONE01000006">
    <property type="protein sequence ID" value="GIF71697.1"/>
    <property type="molecule type" value="Genomic_DNA"/>
</dbReference>
<gene>
    <name evidence="1" type="ORF">Asi02nite_12150</name>
</gene>
<organism evidence="1 2">
    <name type="scientific">Asanoa siamensis</name>
    <dbReference type="NCBI Taxonomy" id="926357"/>
    <lineage>
        <taxon>Bacteria</taxon>
        <taxon>Bacillati</taxon>
        <taxon>Actinomycetota</taxon>
        <taxon>Actinomycetes</taxon>
        <taxon>Micromonosporales</taxon>
        <taxon>Micromonosporaceae</taxon>
        <taxon>Asanoa</taxon>
    </lineage>
</organism>
<accession>A0ABQ4CK95</accession>
<reference evidence="1 2" key="1">
    <citation type="submission" date="2021-01" db="EMBL/GenBank/DDBJ databases">
        <title>Whole genome shotgun sequence of Asanoa siamensis NBRC 107932.</title>
        <authorList>
            <person name="Komaki H."/>
            <person name="Tamura T."/>
        </authorList>
    </citation>
    <scope>NUCLEOTIDE SEQUENCE [LARGE SCALE GENOMIC DNA]</scope>
    <source>
        <strain evidence="1 2">NBRC 107932</strain>
    </source>
</reference>
<sequence length="120" mass="13584">MRARSRMRGHGRIALPVVFARGEHGWQAVWLHLYLRGTPSFNRVEEHAFNTASQVRALLERRYLTMAYLVDLWRTRAEVTVWDGQAPDGPVTFVGIETPEGLPAGSDAYPLNRLTELIPA</sequence>
<evidence type="ECO:0000313" key="2">
    <source>
        <dbReference type="Proteomes" id="UP000604117"/>
    </source>
</evidence>